<evidence type="ECO:0000256" key="1">
    <source>
        <dbReference type="SAM" id="SignalP"/>
    </source>
</evidence>
<keyword evidence="3" id="KW-1185">Reference proteome</keyword>
<dbReference type="Proteomes" id="UP000681075">
    <property type="component" value="Unassembled WGS sequence"/>
</dbReference>
<name>A0A8S8XE72_9PROT</name>
<feature type="signal peptide" evidence="1">
    <location>
        <begin position="1"/>
        <end position="20"/>
    </location>
</feature>
<proteinExistence type="predicted"/>
<reference evidence="2" key="1">
    <citation type="submission" date="2021-02" db="EMBL/GenBank/DDBJ databases">
        <title>Genome sequence of Rhodospirillales sp. strain TMPK1 isolated from soil.</title>
        <authorList>
            <person name="Nakai R."/>
            <person name="Kusada H."/>
            <person name="Tamaki H."/>
        </authorList>
    </citation>
    <scope>NUCLEOTIDE SEQUENCE</scope>
    <source>
        <strain evidence="2">TMPK1</strain>
    </source>
</reference>
<dbReference type="AlphaFoldDB" id="A0A8S8XE72"/>
<keyword evidence="1" id="KW-0732">Signal</keyword>
<protein>
    <submittedName>
        <fullName evidence="2">Uncharacterized protein</fullName>
    </submittedName>
</protein>
<gene>
    <name evidence="2" type="ORF">TMPK1_24890</name>
</gene>
<dbReference type="EMBL" id="BOPV01000001">
    <property type="protein sequence ID" value="GIL40252.1"/>
    <property type="molecule type" value="Genomic_DNA"/>
</dbReference>
<accession>A0A8S8XE72</accession>
<organism evidence="2 3">
    <name type="scientific">Roseiterribacter gracilis</name>
    <dbReference type="NCBI Taxonomy" id="2812848"/>
    <lineage>
        <taxon>Bacteria</taxon>
        <taxon>Pseudomonadati</taxon>
        <taxon>Pseudomonadota</taxon>
        <taxon>Alphaproteobacteria</taxon>
        <taxon>Rhodospirillales</taxon>
        <taxon>Roseiterribacteraceae</taxon>
        <taxon>Roseiterribacter</taxon>
    </lineage>
</organism>
<comment type="caution">
    <text evidence="2">The sequence shown here is derived from an EMBL/GenBank/DDBJ whole genome shotgun (WGS) entry which is preliminary data.</text>
</comment>
<feature type="chain" id="PRO_5035798505" evidence="1">
    <location>
        <begin position="21"/>
        <end position="108"/>
    </location>
</feature>
<evidence type="ECO:0000313" key="3">
    <source>
        <dbReference type="Proteomes" id="UP000681075"/>
    </source>
</evidence>
<dbReference type="RefSeq" id="WP_420243359.1">
    <property type="nucleotide sequence ID" value="NZ_BOPV01000001.1"/>
</dbReference>
<sequence>MIKRALVVAALLAMPSLARAEVDKPVVVPMMTPPNLVICIEEKDLREALRLARMNQLGRATMPKQCGWVEAGLRAIELGGDEVVRKLRIWKEGSNSVVVWGSIIPKGQ</sequence>
<evidence type="ECO:0000313" key="2">
    <source>
        <dbReference type="EMBL" id="GIL40252.1"/>
    </source>
</evidence>